<name>A0A816NF42_9BILA</name>
<evidence type="ECO:0000256" key="5">
    <source>
        <dbReference type="SAM" id="Phobius"/>
    </source>
</evidence>
<feature type="transmembrane region" description="Helical" evidence="5">
    <location>
        <begin position="129"/>
        <end position="153"/>
    </location>
</feature>
<keyword evidence="3 5" id="KW-1133">Transmembrane helix</keyword>
<feature type="transmembrane region" description="Helical" evidence="5">
    <location>
        <begin position="12"/>
        <end position="40"/>
    </location>
</feature>
<feature type="transmembrane region" description="Helical" evidence="5">
    <location>
        <begin position="262"/>
        <end position="283"/>
    </location>
</feature>
<feature type="domain" description="G-protein coupled receptors family 1 profile" evidence="6">
    <location>
        <begin position="1"/>
        <end position="304"/>
    </location>
</feature>
<dbReference type="AlphaFoldDB" id="A0A816NF42"/>
<accession>A0A816NF42</accession>
<keyword evidence="2 5" id="KW-0812">Transmembrane</keyword>
<feature type="transmembrane region" description="Helical" evidence="5">
    <location>
        <begin position="226"/>
        <end position="250"/>
    </location>
</feature>
<evidence type="ECO:0000313" key="7">
    <source>
        <dbReference type="EMBL" id="CAF2033719.1"/>
    </source>
</evidence>
<evidence type="ECO:0000256" key="1">
    <source>
        <dbReference type="ARBA" id="ARBA00004370"/>
    </source>
</evidence>
<comment type="subcellular location">
    <subcellularLocation>
        <location evidence="1">Membrane</location>
    </subcellularLocation>
</comment>
<dbReference type="InterPro" id="IPR017452">
    <property type="entry name" value="GPCR_Rhodpsn_7TM"/>
</dbReference>
<feature type="transmembrane region" description="Helical" evidence="5">
    <location>
        <begin position="173"/>
        <end position="198"/>
    </location>
</feature>
<organism evidence="7 8">
    <name type="scientific">Rotaria magnacalcarata</name>
    <dbReference type="NCBI Taxonomy" id="392030"/>
    <lineage>
        <taxon>Eukaryota</taxon>
        <taxon>Metazoa</taxon>
        <taxon>Spiralia</taxon>
        <taxon>Gnathifera</taxon>
        <taxon>Rotifera</taxon>
        <taxon>Eurotatoria</taxon>
        <taxon>Bdelloidea</taxon>
        <taxon>Philodinida</taxon>
        <taxon>Philodinidae</taxon>
        <taxon>Rotaria</taxon>
    </lineage>
</organism>
<dbReference type="EMBL" id="CAJNRG010001493">
    <property type="protein sequence ID" value="CAF2033719.1"/>
    <property type="molecule type" value="Genomic_DNA"/>
</dbReference>
<evidence type="ECO:0000256" key="4">
    <source>
        <dbReference type="ARBA" id="ARBA00023136"/>
    </source>
</evidence>
<keyword evidence="4 5" id="KW-0472">Membrane</keyword>
<proteinExistence type="predicted"/>
<dbReference type="Gene3D" id="1.20.1070.10">
    <property type="entry name" value="Rhodopsin 7-helix transmembrane proteins"/>
    <property type="match status" value="1"/>
</dbReference>
<comment type="caution">
    <text evidence="7">The sequence shown here is derived from an EMBL/GenBank/DDBJ whole genome shotgun (WGS) entry which is preliminary data.</text>
</comment>
<reference evidence="7" key="1">
    <citation type="submission" date="2021-02" db="EMBL/GenBank/DDBJ databases">
        <authorList>
            <person name="Nowell W R."/>
        </authorList>
    </citation>
    <scope>NUCLEOTIDE SEQUENCE</scope>
</reference>
<dbReference type="GO" id="GO:0016020">
    <property type="term" value="C:membrane"/>
    <property type="evidence" value="ECO:0007669"/>
    <property type="project" value="UniProtKB-SubCell"/>
</dbReference>
<evidence type="ECO:0000256" key="3">
    <source>
        <dbReference type="ARBA" id="ARBA00022989"/>
    </source>
</evidence>
<evidence type="ECO:0000313" key="8">
    <source>
        <dbReference type="Proteomes" id="UP000663887"/>
    </source>
</evidence>
<dbReference type="PROSITE" id="PS50262">
    <property type="entry name" value="G_PROTEIN_RECEP_F1_2"/>
    <property type="match status" value="1"/>
</dbReference>
<sequence>MATQRERQRDAIVLRRIVIFLLFLVLFGVTTLSILVIYSITSYLIPFAPEIQTVHTSIGLVSTPTTRARRVGPGSGSGLKSSDFYNDSLCPLRGYFLHVFICAFFYSCLLQAIFRLFRVAFYKLNSRKSHYLFLIGIFLTWFIAFLYILLHLLKHDFEYTSLAYGCWISFANVYGLFQALLVMYVGPNSTVCLIYAYIVRYSRRKTHIQPHQQKLNSRDLIILKRIVIIVLVAMGIGIATLITFLVYIITNYLVPTAYHLQGLSISGGFFMGSVGFAFITPQIKDIFLMKKQRIAPVIVVDVIL</sequence>
<feature type="transmembrane region" description="Helical" evidence="5">
    <location>
        <begin position="95"/>
        <end position="117"/>
    </location>
</feature>
<dbReference type="Proteomes" id="UP000663887">
    <property type="component" value="Unassembled WGS sequence"/>
</dbReference>
<protein>
    <recommendedName>
        <fullName evidence="6">G-protein coupled receptors family 1 profile domain-containing protein</fullName>
    </recommendedName>
</protein>
<dbReference type="SUPFAM" id="SSF81321">
    <property type="entry name" value="Family A G protein-coupled receptor-like"/>
    <property type="match status" value="1"/>
</dbReference>
<evidence type="ECO:0000259" key="6">
    <source>
        <dbReference type="PROSITE" id="PS50262"/>
    </source>
</evidence>
<gene>
    <name evidence="7" type="ORF">XDN619_LOCUS5521</name>
</gene>
<evidence type="ECO:0000256" key="2">
    <source>
        <dbReference type="ARBA" id="ARBA00022692"/>
    </source>
</evidence>